<accession>A0A5K7S8K5</accession>
<keyword evidence="2" id="KW-1185">Reference proteome</keyword>
<dbReference type="Pfam" id="PF13376">
    <property type="entry name" value="OmdA"/>
    <property type="match status" value="1"/>
</dbReference>
<protein>
    <recommendedName>
        <fullName evidence="3">DUF1905 domain-containing protein</fullName>
    </recommendedName>
</protein>
<evidence type="ECO:0008006" key="3">
    <source>
        <dbReference type="Google" id="ProtNLM"/>
    </source>
</evidence>
<dbReference type="AlphaFoldDB" id="A0A5K7S8K5"/>
<organism evidence="1 2">
    <name type="scientific">Aquipluma nitroreducens</name>
    <dbReference type="NCBI Taxonomy" id="2010828"/>
    <lineage>
        <taxon>Bacteria</taxon>
        <taxon>Pseudomonadati</taxon>
        <taxon>Bacteroidota</taxon>
        <taxon>Bacteroidia</taxon>
        <taxon>Marinilabiliales</taxon>
        <taxon>Prolixibacteraceae</taxon>
        <taxon>Aquipluma</taxon>
    </lineage>
</organism>
<gene>
    <name evidence="1" type="ORF">AQPE_1946</name>
</gene>
<dbReference type="InterPro" id="IPR015018">
    <property type="entry name" value="DUF1905"/>
</dbReference>
<dbReference type="KEGG" id="anf:AQPE_1946"/>
<dbReference type="Gene3D" id="2.40.30.100">
    <property type="entry name" value="AF2212/PG0164-like"/>
    <property type="match status" value="1"/>
</dbReference>
<reference evidence="1" key="1">
    <citation type="journal article" date="2020" name="Int. J. Syst. Evol. Microbiol.">
        <title>Aquipluma nitroreducens gen. nov. sp. nov., a novel facultatively anaerobic bacterium isolated from a freshwater lake.</title>
        <authorList>
            <person name="Watanabe M."/>
            <person name="Kojima H."/>
            <person name="Fukui M."/>
        </authorList>
    </citation>
    <scope>NUCLEOTIDE SEQUENCE</scope>
    <source>
        <strain evidence="1">MeG22</strain>
    </source>
</reference>
<dbReference type="Pfam" id="PF08922">
    <property type="entry name" value="DUF1905"/>
    <property type="match status" value="1"/>
</dbReference>
<evidence type="ECO:0000313" key="2">
    <source>
        <dbReference type="Proteomes" id="UP001193389"/>
    </source>
</evidence>
<dbReference type="RefSeq" id="WP_318350761.1">
    <property type="nucleotide sequence ID" value="NZ_AP018694.1"/>
</dbReference>
<name>A0A5K7S8K5_9BACT</name>
<dbReference type="InterPro" id="IPR037079">
    <property type="entry name" value="AF2212/PG0164-like_sf"/>
</dbReference>
<evidence type="ECO:0000313" key="1">
    <source>
        <dbReference type="EMBL" id="BBE17789.1"/>
    </source>
</evidence>
<proteinExistence type="predicted"/>
<dbReference type="EMBL" id="AP018694">
    <property type="protein sequence ID" value="BBE17789.1"/>
    <property type="molecule type" value="Genomic_DNA"/>
</dbReference>
<sequence length="162" mass="18626">MTTPSSKISFTAPIIQHEGMNAGYVEFPFSVEDIFGTRGMVKVKALFDGKAEYRGIMSNMGTGCHILILTQEVRRKLGKSFGDSVLVEVEHDLEKREVLIPDDVQNLLAKYPEAQAFFEKLSYTHRKEYINWITSAKREETHAKRMVEFIEKLLQKKKPDQK</sequence>
<dbReference type="SUPFAM" id="SSF141694">
    <property type="entry name" value="AF2212/PG0164-like"/>
    <property type="match status" value="1"/>
</dbReference>
<dbReference type="Proteomes" id="UP001193389">
    <property type="component" value="Chromosome"/>
</dbReference>